<feature type="transmembrane region" description="Helical" evidence="1">
    <location>
        <begin position="60"/>
        <end position="78"/>
    </location>
</feature>
<protein>
    <submittedName>
        <fullName evidence="3">DUF1624 domain-containing protein</fullName>
    </submittedName>
</protein>
<evidence type="ECO:0000256" key="1">
    <source>
        <dbReference type="SAM" id="Phobius"/>
    </source>
</evidence>
<dbReference type="Proteomes" id="UP000309061">
    <property type="component" value="Chromosome"/>
</dbReference>
<accession>A0A6B8KK80</accession>
<dbReference type="Pfam" id="PF07786">
    <property type="entry name" value="HGSNAT_cat"/>
    <property type="match status" value="1"/>
</dbReference>
<evidence type="ECO:0000313" key="4">
    <source>
        <dbReference type="Proteomes" id="UP000309061"/>
    </source>
</evidence>
<keyword evidence="1" id="KW-1133">Transmembrane helix</keyword>
<proteinExistence type="predicted"/>
<keyword evidence="4" id="KW-1185">Reference proteome</keyword>
<dbReference type="OrthoDB" id="9807591at2"/>
<evidence type="ECO:0000259" key="2">
    <source>
        <dbReference type="Pfam" id="PF07786"/>
    </source>
</evidence>
<organism evidence="3 4">
    <name type="scientific">Methylocystis heyeri</name>
    <dbReference type="NCBI Taxonomy" id="391905"/>
    <lineage>
        <taxon>Bacteria</taxon>
        <taxon>Pseudomonadati</taxon>
        <taxon>Pseudomonadota</taxon>
        <taxon>Alphaproteobacteria</taxon>
        <taxon>Hyphomicrobiales</taxon>
        <taxon>Methylocystaceae</taxon>
        <taxon>Methylocystis</taxon>
    </lineage>
</organism>
<feature type="transmembrane region" description="Helical" evidence="1">
    <location>
        <begin position="28"/>
        <end position="48"/>
    </location>
</feature>
<evidence type="ECO:0000313" key="3">
    <source>
        <dbReference type="EMBL" id="QGM48077.1"/>
    </source>
</evidence>
<feature type="transmembrane region" description="Helical" evidence="1">
    <location>
        <begin position="111"/>
        <end position="130"/>
    </location>
</feature>
<dbReference type="EMBL" id="CP046052">
    <property type="protein sequence ID" value="QGM48077.1"/>
    <property type="molecule type" value="Genomic_DNA"/>
</dbReference>
<reference evidence="3 4" key="1">
    <citation type="submission" date="2019-11" db="EMBL/GenBank/DDBJ databases">
        <title>The genome sequence of Methylocystis heyeri.</title>
        <authorList>
            <person name="Oshkin I.Y."/>
            <person name="Miroshnikov K."/>
            <person name="Dedysh S.N."/>
        </authorList>
    </citation>
    <scope>NUCLEOTIDE SEQUENCE [LARGE SCALE GENOMIC DNA]</scope>
    <source>
        <strain evidence="3 4">H2</strain>
    </source>
</reference>
<name>A0A6B8KK80_9HYPH</name>
<feature type="transmembrane region" description="Helical" evidence="1">
    <location>
        <begin position="208"/>
        <end position="231"/>
    </location>
</feature>
<gene>
    <name evidence="3" type="ORF">H2LOC_013415</name>
</gene>
<keyword evidence="1" id="KW-0472">Membrane</keyword>
<feature type="domain" description="Heparan-alpha-glucosaminide N-acetyltransferase catalytic" evidence="2">
    <location>
        <begin position="1"/>
        <end position="216"/>
    </location>
</feature>
<dbReference type="KEGG" id="mhey:H2LOC_013415"/>
<sequence>MVAFHLVWDLGNFNYIDPDIPFSPGFKLIGHAIATSFLFIAGVSLVLAHRQKAGWRPFRRRLFIISGAAALVSLGTWLAYPQAFVFFGILHCIAAASLLAAPLLTAPWPAAAAAALAFGLAPLLYSSPIFNTRWLAWIGFAGVEPLTNDYQPLAPWAAALFAGVAAAKFWSARFSGDPDSSVFSSREAAPASLENTLGAACWLGRRSLAVYLLHQPALFALFGLLALLGAAPAARVSGGFLEACSAQCEKGGGEKTACRDICSCTEEKASRDASLALAADEGERALIVNRLAQACLSDRLAR</sequence>
<dbReference type="InterPro" id="IPR012429">
    <property type="entry name" value="HGSNAT_cat"/>
</dbReference>
<dbReference type="AlphaFoldDB" id="A0A6B8KK80"/>
<keyword evidence="1" id="KW-0812">Transmembrane</keyword>